<dbReference type="GO" id="GO:0005930">
    <property type="term" value="C:axoneme"/>
    <property type="evidence" value="ECO:0007669"/>
    <property type="project" value="UniProtKB-SubCell"/>
</dbReference>
<accession>A0A836BUL4</accession>
<feature type="region of interest" description="Disordered" evidence="3">
    <location>
        <begin position="651"/>
        <end position="672"/>
    </location>
</feature>
<feature type="compositionally biased region" description="Low complexity" evidence="3">
    <location>
        <begin position="412"/>
        <end position="435"/>
    </location>
</feature>
<name>A0A836BUL4_9CHLO</name>
<feature type="region of interest" description="Disordered" evidence="3">
    <location>
        <begin position="412"/>
        <end position="486"/>
    </location>
</feature>
<evidence type="ECO:0000313" key="4">
    <source>
        <dbReference type="EMBL" id="KAG2489177.1"/>
    </source>
</evidence>
<feature type="region of interest" description="Disordered" evidence="3">
    <location>
        <begin position="358"/>
        <end position="379"/>
    </location>
</feature>
<keyword evidence="5" id="KW-1185">Reference proteome</keyword>
<evidence type="ECO:0000256" key="1">
    <source>
        <dbReference type="ARBA" id="ARBA00004430"/>
    </source>
</evidence>
<sequence>MATAAQSGGANAAEASAPGLDAQPTSSSTPRTQPVSPCRPSAVVGRVSLASVLANQEVEHLYRATDVAGERHRFLFGLLEPLPSQLVLAALDPASRRALRLSCRAGHALVAARDRRLAVASEAAAEALAAAVETPHDADAGTEAETEADAEADAEAAAVALLLGTGCADAEALQSSALGSMMDSFGAGLGGWRGGHAGASQAASGGEGLSERGRGNANCPCAALATAMSVEELGGPALPRTSAAAAAAAEALAAGEVEAAALLREAEAEAEAAEVAQRGANVAQSMPPPRGDGAKTKGAGGRWLRPPPSEPSRRARSTPSFMDLVPPHEAPRPPPAAAVATTAPPALTALSVASWSGAGTDRDAGGGHAAPAAAGAGVSGAGLRIPTLPSTATGPTPYASCLPSEVSAEESAPVSVYSSVQPPTPEQQPHTPFHTASELDLQGPGPAPSGLKAATRCLAPPPPMAAATAQSGTSTLQPDSPQPASPTVAIKRLLPRAAARAAASRRPQASKPARTLLEALHPSLRELCIALPGPTQPAPLERAPAPTDGACGSPGALVPSPAPPSLCPPSLTLLLGSGALRGLPWLRLLDLCGCGPALQLDLACWGALAGGLPEGREVRLRLPLRLLPPEPQPPAIEAFAQDAALALVPSRARAHAQPQPQPAQAPAPAAAQAAAGGDAGAAVVPAPRSGAGLPYMVHPRLLVSAEWAAQLLGQLAAARPGVAVELAPFSDARCDRAFIRAARASTSAGSSAGGAPSLAALSALRSAPLYLTPDLYEPLPGQPQGAPAQGGRKHAVSALRALPPRLTCLSLSGFVPDDTGLLDTLAGLTQLKKLYLVGMVLGTRGVGQLSRLPCLEHITVDVLTLSPRPQAAGPNGAPPPPPPPPAVLPKLRSLAVHDLIASSGTRLAAVAPQLESLAMGDTSSGVESADLRRRQRSRDTNATLRRQFLASGGLVGLTNLRRLELWDKVYPLSELAGSSLRLRELLLHDQAGGPWTAELAHWAAAACPALAHLTLAGLTSACRSPPAPVVTGAGGVRYLRMPPPLPPLPQDLQLRAMGGGAGPQAHPPAAEALAADRLPLPARMLMLPAPLIPAAALVAAAAAAPAGGAGPAAAAAPSRRRLAPAGFWVEGVAAPPQPCCAVDERLLLAAPGLTLRRADAATLQQLVTAATRRLASAARLTKLRLVELGPCASEAAVSRLLLMLPGLTDLELRRCAALGEAWAQGLGRRGLRVSFQAPRPGGDSAAQCDVGDASTEETAFV</sequence>
<protein>
    <submittedName>
        <fullName evidence="4">Uncharacterized protein</fullName>
    </submittedName>
</protein>
<feature type="compositionally biased region" description="Pro residues" evidence="3">
    <location>
        <begin position="876"/>
        <end position="886"/>
    </location>
</feature>
<dbReference type="Proteomes" id="UP000612055">
    <property type="component" value="Unassembled WGS sequence"/>
</dbReference>
<feature type="region of interest" description="Disordered" evidence="3">
    <location>
        <begin position="274"/>
        <end position="339"/>
    </location>
</feature>
<dbReference type="AlphaFoldDB" id="A0A836BUL4"/>
<gene>
    <name evidence="4" type="ORF">HYH03_012403</name>
</gene>
<feature type="region of interest" description="Disordered" evidence="3">
    <location>
        <begin position="1239"/>
        <end position="1261"/>
    </location>
</feature>
<dbReference type="PANTHER" id="PTHR13037">
    <property type="entry name" value="FORMIN"/>
    <property type="match status" value="1"/>
</dbReference>
<reference evidence="4" key="1">
    <citation type="journal article" date="2020" name="bioRxiv">
        <title>Comparative genomics of Chlamydomonas.</title>
        <authorList>
            <person name="Craig R.J."/>
            <person name="Hasan A.R."/>
            <person name="Ness R.W."/>
            <person name="Keightley P.D."/>
        </authorList>
    </citation>
    <scope>NUCLEOTIDE SEQUENCE</scope>
    <source>
        <strain evidence="4">CCAP 11/70</strain>
    </source>
</reference>
<evidence type="ECO:0000313" key="5">
    <source>
        <dbReference type="Proteomes" id="UP000612055"/>
    </source>
</evidence>
<comment type="caution">
    <text evidence="4">The sequence shown here is derived from an EMBL/GenBank/DDBJ whole genome shotgun (WGS) entry which is preliminary data.</text>
</comment>
<dbReference type="OrthoDB" id="549886at2759"/>
<organism evidence="4 5">
    <name type="scientific">Edaphochlamys debaryana</name>
    <dbReference type="NCBI Taxonomy" id="47281"/>
    <lineage>
        <taxon>Eukaryota</taxon>
        <taxon>Viridiplantae</taxon>
        <taxon>Chlorophyta</taxon>
        <taxon>core chlorophytes</taxon>
        <taxon>Chlorophyceae</taxon>
        <taxon>CS clade</taxon>
        <taxon>Chlamydomonadales</taxon>
        <taxon>Chlamydomonadales incertae sedis</taxon>
        <taxon>Edaphochlamys</taxon>
    </lineage>
</organism>
<dbReference type="Gene3D" id="3.80.10.10">
    <property type="entry name" value="Ribonuclease Inhibitor"/>
    <property type="match status" value="1"/>
</dbReference>
<feature type="region of interest" description="Disordered" evidence="3">
    <location>
        <begin position="1"/>
        <end position="39"/>
    </location>
</feature>
<comment type="subcellular location">
    <subcellularLocation>
        <location evidence="1">Cytoplasm</location>
        <location evidence="1">Cytoskeleton</location>
        <location evidence="1">Cilium axoneme</location>
    </subcellularLocation>
</comment>
<dbReference type="InterPro" id="IPR032675">
    <property type="entry name" value="LRR_dom_sf"/>
</dbReference>
<feature type="compositionally biased region" description="Low complexity" evidence="3">
    <location>
        <begin position="317"/>
        <end position="327"/>
    </location>
</feature>
<feature type="compositionally biased region" description="Polar residues" evidence="3">
    <location>
        <begin position="470"/>
        <end position="479"/>
    </location>
</feature>
<feature type="region of interest" description="Disordered" evidence="3">
    <location>
        <begin position="866"/>
        <end position="886"/>
    </location>
</feature>
<keyword evidence="2" id="KW-0945">Host-virus interaction</keyword>
<dbReference type="SUPFAM" id="SSF52047">
    <property type="entry name" value="RNI-like"/>
    <property type="match status" value="1"/>
</dbReference>
<dbReference type="EMBL" id="JAEHOE010000076">
    <property type="protein sequence ID" value="KAG2489177.1"/>
    <property type="molecule type" value="Genomic_DNA"/>
</dbReference>
<evidence type="ECO:0000256" key="3">
    <source>
        <dbReference type="SAM" id="MobiDB-lite"/>
    </source>
</evidence>
<feature type="compositionally biased region" description="Polar residues" evidence="3">
    <location>
        <begin position="23"/>
        <end position="35"/>
    </location>
</feature>
<dbReference type="PANTHER" id="PTHR13037:SF24">
    <property type="entry name" value="POLYCOMB PROTEIN PCL-RELATED"/>
    <property type="match status" value="1"/>
</dbReference>
<evidence type="ECO:0000256" key="2">
    <source>
        <dbReference type="ARBA" id="ARBA00022581"/>
    </source>
</evidence>
<feature type="compositionally biased region" description="Low complexity" evidence="3">
    <location>
        <begin position="1"/>
        <end position="17"/>
    </location>
</feature>
<proteinExistence type="predicted"/>